<keyword evidence="3" id="KW-1185">Reference proteome</keyword>
<organism evidence="2 3">
    <name type="scientific">Cinchona calisaya</name>
    <dbReference type="NCBI Taxonomy" id="153742"/>
    <lineage>
        <taxon>Eukaryota</taxon>
        <taxon>Viridiplantae</taxon>
        <taxon>Streptophyta</taxon>
        <taxon>Embryophyta</taxon>
        <taxon>Tracheophyta</taxon>
        <taxon>Spermatophyta</taxon>
        <taxon>Magnoliopsida</taxon>
        <taxon>eudicotyledons</taxon>
        <taxon>Gunneridae</taxon>
        <taxon>Pentapetalae</taxon>
        <taxon>asterids</taxon>
        <taxon>lamiids</taxon>
        <taxon>Gentianales</taxon>
        <taxon>Rubiaceae</taxon>
        <taxon>Cinchonoideae</taxon>
        <taxon>Cinchoneae</taxon>
        <taxon>Cinchona</taxon>
    </lineage>
</organism>
<dbReference type="AlphaFoldDB" id="A0ABD2Y957"/>
<proteinExistence type="predicted"/>
<evidence type="ECO:0000313" key="3">
    <source>
        <dbReference type="Proteomes" id="UP001630127"/>
    </source>
</evidence>
<comment type="caution">
    <text evidence="2">The sequence shown here is derived from an EMBL/GenBank/DDBJ whole genome shotgun (WGS) entry which is preliminary data.</text>
</comment>
<name>A0ABD2Y957_9GENT</name>
<feature type="region of interest" description="Disordered" evidence="1">
    <location>
        <begin position="48"/>
        <end position="70"/>
    </location>
</feature>
<protein>
    <submittedName>
        <fullName evidence="2">Uncharacterized protein</fullName>
    </submittedName>
</protein>
<sequence>MGKNLGGTRHNTNVRRRSSSKQDSEVGLAASIMNFMKQGFLLCNNSTTDQKRRKRVSHSHQSQQQEKKHHLLKNKEIEFVTLEEWILSSPCLNVANNNQGNDHQLSKQSSKRVHPSFDTTHQEVGKKEVEDSSFCSQSQSGNKLKKKVSFRLPEVADVFILDSLE</sequence>
<feature type="compositionally biased region" description="Polar residues" evidence="1">
    <location>
        <begin position="98"/>
        <end position="108"/>
    </location>
</feature>
<evidence type="ECO:0000256" key="1">
    <source>
        <dbReference type="SAM" id="MobiDB-lite"/>
    </source>
</evidence>
<gene>
    <name evidence="2" type="ORF">ACH5RR_038007</name>
</gene>
<evidence type="ECO:0000313" key="2">
    <source>
        <dbReference type="EMBL" id="KAL3503558.1"/>
    </source>
</evidence>
<reference evidence="2 3" key="1">
    <citation type="submission" date="2024-11" db="EMBL/GenBank/DDBJ databases">
        <title>A near-complete genome assembly of Cinchona calisaya.</title>
        <authorList>
            <person name="Lian D.C."/>
            <person name="Zhao X.W."/>
            <person name="Wei L."/>
        </authorList>
    </citation>
    <scope>NUCLEOTIDE SEQUENCE [LARGE SCALE GENOMIC DNA]</scope>
    <source>
        <tissue evidence="2">Nenye</tissue>
    </source>
</reference>
<dbReference type="EMBL" id="JBJUIK010000015">
    <property type="protein sequence ID" value="KAL3503558.1"/>
    <property type="molecule type" value="Genomic_DNA"/>
</dbReference>
<accession>A0ABD2Y957</accession>
<feature type="region of interest" description="Disordered" evidence="1">
    <location>
        <begin position="98"/>
        <end position="123"/>
    </location>
</feature>
<feature type="region of interest" description="Disordered" evidence="1">
    <location>
        <begin position="1"/>
        <end position="25"/>
    </location>
</feature>
<dbReference type="Proteomes" id="UP001630127">
    <property type="component" value="Unassembled WGS sequence"/>
</dbReference>